<keyword evidence="3" id="KW-1185">Reference proteome</keyword>
<sequence length="220" mass="24595">MSLKMLDWENPIDPNSLDCEKVRVGIFLPLGRILPFSSGMIDPIFQSIPAILGFMNHGTIVNRGLGSGKEEPPPTLKSKLRGRVRGRERAKRGEKELTRSPQESGYYRERYEAKLELLERAWAHHGPVGRSQVEARSILFESRVETRRGPMGGGGLTKPPMLWRASRTFHGGRKAHRAPHVIEGSPRVEGSPRGGRFVEPPHGSSVSPFFRVCFYAWGAC</sequence>
<evidence type="ECO:0000313" key="3">
    <source>
        <dbReference type="Proteomes" id="UP000233551"/>
    </source>
</evidence>
<comment type="caution">
    <text evidence="2">The sequence shown here is derived from an EMBL/GenBank/DDBJ whole genome shotgun (WGS) entry which is preliminary data.</text>
</comment>
<feature type="region of interest" description="Disordered" evidence="1">
    <location>
        <begin position="64"/>
        <end position="102"/>
    </location>
</feature>
<feature type="compositionally biased region" description="Basic and acidic residues" evidence="1">
    <location>
        <begin position="85"/>
        <end position="98"/>
    </location>
</feature>
<dbReference type="Proteomes" id="UP000233551">
    <property type="component" value="Unassembled WGS sequence"/>
</dbReference>
<evidence type="ECO:0000256" key="1">
    <source>
        <dbReference type="SAM" id="MobiDB-lite"/>
    </source>
</evidence>
<dbReference type="EMBL" id="PGOL01000111">
    <property type="protein sequence ID" value="PKI76604.1"/>
    <property type="molecule type" value="Genomic_DNA"/>
</dbReference>
<dbReference type="AlphaFoldDB" id="A0A2I0L7C3"/>
<name>A0A2I0L7C3_PUNGR</name>
<gene>
    <name evidence="2" type="ORF">CRG98_002913</name>
</gene>
<reference evidence="2 3" key="1">
    <citation type="submission" date="2017-11" db="EMBL/GenBank/DDBJ databases">
        <title>De-novo sequencing of pomegranate (Punica granatum L.) genome.</title>
        <authorList>
            <person name="Akparov Z."/>
            <person name="Amiraslanov A."/>
            <person name="Hajiyeva S."/>
            <person name="Abbasov M."/>
            <person name="Kaur K."/>
            <person name="Hamwieh A."/>
            <person name="Solovyev V."/>
            <person name="Salamov A."/>
            <person name="Braich B."/>
            <person name="Kosarev P."/>
            <person name="Mahmoud A."/>
            <person name="Hajiyev E."/>
            <person name="Babayeva S."/>
            <person name="Izzatullayeva V."/>
            <person name="Mammadov A."/>
            <person name="Mammadov A."/>
            <person name="Sharifova S."/>
            <person name="Ojaghi J."/>
            <person name="Eynullazada K."/>
            <person name="Bayramov B."/>
            <person name="Abdulazimova A."/>
            <person name="Shahmuradov I."/>
        </authorList>
    </citation>
    <scope>NUCLEOTIDE SEQUENCE [LARGE SCALE GENOMIC DNA]</scope>
    <source>
        <strain evidence="3">cv. AG2017</strain>
        <tissue evidence="2">Leaf</tissue>
    </source>
</reference>
<evidence type="ECO:0000313" key="2">
    <source>
        <dbReference type="EMBL" id="PKI76604.1"/>
    </source>
</evidence>
<organism evidence="2 3">
    <name type="scientific">Punica granatum</name>
    <name type="common">Pomegranate</name>
    <dbReference type="NCBI Taxonomy" id="22663"/>
    <lineage>
        <taxon>Eukaryota</taxon>
        <taxon>Viridiplantae</taxon>
        <taxon>Streptophyta</taxon>
        <taxon>Embryophyta</taxon>
        <taxon>Tracheophyta</taxon>
        <taxon>Spermatophyta</taxon>
        <taxon>Magnoliopsida</taxon>
        <taxon>eudicotyledons</taxon>
        <taxon>Gunneridae</taxon>
        <taxon>Pentapetalae</taxon>
        <taxon>rosids</taxon>
        <taxon>malvids</taxon>
        <taxon>Myrtales</taxon>
        <taxon>Lythraceae</taxon>
        <taxon>Punica</taxon>
    </lineage>
</organism>
<proteinExistence type="predicted"/>
<accession>A0A2I0L7C3</accession>
<protein>
    <submittedName>
        <fullName evidence="2">Uncharacterized protein</fullName>
    </submittedName>
</protein>